<dbReference type="SUPFAM" id="SSF51905">
    <property type="entry name" value="FAD/NAD(P)-binding domain"/>
    <property type="match status" value="1"/>
</dbReference>
<keyword evidence="2 4" id="KW-0503">Monooxygenase</keyword>
<accession>A0ABV3RIF3</accession>
<keyword evidence="5" id="KW-1185">Reference proteome</keyword>
<evidence type="ECO:0000256" key="1">
    <source>
        <dbReference type="ARBA" id="ARBA00023002"/>
    </source>
</evidence>
<dbReference type="PRINTS" id="PR00420">
    <property type="entry name" value="RNGMNOXGNASE"/>
</dbReference>
<keyword evidence="1" id="KW-0560">Oxidoreductase</keyword>
<protein>
    <submittedName>
        <fullName evidence="4">FAD-dependent monooxygenase</fullName>
    </submittedName>
</protein>
<evidence type="ECO:0000313" key="4">
    <source>
        <dbReference type="EMBL" id="MEW9918689.1"/>
    </source>
</evidence>
<sequence length="394" mass="42078">MNISNAIVVGGGIGGLAAATALARKRVAVTLIERAPAFEEIGAGLQISPNGLAVLRTLGLEHRLKAKGAVAARAVVLRDHAQGAQVARLDLRRLRPDQHYYFMHRADLVDVLAEAAKRENVTIELGAQVASIRPGAVPQVQLADGGTRRAELVVAADGIHSVARPVLNGPDNARFSGQVAWRAVVPNTFDHPPEAHVHMGPGCHLVSYPLRGGALVNLVGVSERAEWAEEGWHHADDPEHMRGAFEGFGGVAGDMIAAVRNVTLWGLHLHPVAGTWVQDGVALMGDAAHPTLPFLAQGANLALEDAWCLAALAAEGEGDWLTAYQARRLPRARRVIAAAARNAWRYHLRPGPARAVAHLGLRTLSRLAPGRLVGAYDWLYGHDVTRDKAHKAGR</sequence>
<evidence type="ECO:0000256" key="2">
    <source>
        <dbReference type="ARBA" id="ARBA00023033"/>
    </source>
</evidence>
<dbReference type="RefSeq" id="WP_367876391.1">
    <property type="nucleotide sequence ID" value="NZ_JBFNXX010000002.1"/>
</dbReference>
<dbReference type="Pfam" id="PF01494">
    <property type="entry name" value="FAD_binding_3"/>
    <property type="match status" value="1"/>
</dbReference>
<dbReference type="GO" id="GO:0004497">
    <property type="term" value="F:monooxygenase activity"/>
    <property type="evidence" value="ECO:0007669"/>
    <property type="project" value="UniProtKB-KW"/>
</dbReference>
<evidence type="ECO:0000259" key="3">
    <source>
        <dbReference type="Pfam" id="PF01494"/>
    </source>
</evidence>
<organism evidence="4 5">
    <name type="scientific">Sulfitobacter sediminis</name>
    <dbReference type="NCBI Taxonomy" id="3234186"/>
    <lineage>
        <taxon>Bacteria</taxon>
        <taxon>Pseudomonadati</taxon>
        <taxon>Pseudomonadota</taxon>
        <taxon>Alphaproteobacteria</taxon>
        <taxon>Rhodobacterales</taxon>
        <taxon>Roseobacteraceae</taxon>
        <taxon>Sulfitobacter</taxon>
    </lineage>
</organism>
<evidence type="ECO:0000313" key="5">
    <source>
        <dbReference type="Proteomes" id="UP001556098"/>
    </source>
</evidence>
<dbReference type="EMBL" id="JBFNXX010000002">
    <property type="protein sequence ID" value="MEW9918689.1"/>
    <property type="molecule type" value="Genomic_DNA"/>
</dbReference>
<name>A0ABV3RIF3_9RHOB</name>
<gene>
    <name evidence="4" type="ORF">AB2B41_03685</name>
</gene>
<dbReference type="InterPro" id="IPR050493">
    <property type="entry name" value="FAD-dep_Monooxygenase_BioMet"/>
</dbReference>
<dbReference type="InterPro" id="IPR002938">
    <property type="entry name" value="FAD-bd"/>
</dbReference>
<dbReference type="Proteomes" id="UP001556098">
    <property type="component" value="Unassembled WGS sequence"/>
</dbReference>
<dbReference type="InterPro" id="IPR036188">
    <property type="entry name" value="FAD/NAD-bd_sf"/>
</dbReference>
<feature type="domain" description="FAD-binding" evidence="3">
    <location>
        <begin position="6"/>
        <end position="338"/>
    </location>
</feature>
<comment type="caution">
    <text evidence="4">The sequence shown here is derived from an EMBL/GenBank/DDBJ whole genome shotgun (WGS) entry which is preliminary data.</text>
</comment>
<reference evidence="4 5" key="1">
    <citation type="submission" date="2024-07" db="EMBL/GenBank/DDBJ databases">
        <title>Marimonas sp.nov., isolated from tidal-flat sediment.</title>
        <authorList>
            <person name="Jayan J.N."/>
            <person name="Lee S.S."/>
        </authorList>
    </citation>
    <scope>NUCLEOTIDE SEQUENCE [LARGE SCALE GENOMIC DNA]</scope>
    <source>
        <strain evidence="4 5">MJW-29</strain>
    </source>
</reference>
<dbReference type="PANTHER" id="PTHR13789">
    <property type="entry name" value="MONOOXYGENASE"/>
    <property type="match status" value="1"/>
</dbReference>
<dbReference type="SUPFAM" id="SSF54373">
    <property type="entry name" value="FAD-linked reductases, C-terminal domain"/>
    <property type="match status" value="1"/>
</dbReference>
<dbReference type="Gene3D" id="3.50.50.60">
    <property type="entry name" value="FAD/NAD(P)-binding domain"/>
    <property type="match status" value="1"/>
</dbReference>
<dbReference type="PANTHER" id="PTHR13789:SF309">
    <property type="entry name" value="PUTATIVE (AFU_ORTHOLOGUE AFUA_6G14510)-RELATED"/>
    <property type="match status" value="1"/>
</dbReference>
<proteinExistence type="predicted"/>